<dbReference type="GeneID" id="37623556"/>
<evidence type="ECO:0000256" key="4">
    <source>
        <dbReference type="ARBA" id="ARBA00022730"/>
    </source>
</evidence>
<dbReference type="InterPro" id="IPR004389">
    <property type="entry name" value="Ribosomal_uL18_bac-type"/>
</dbReference>
<evidence type="ECO:0000256" key="1">
    <source>
        <dbReference type="ARBA" id="ARBA00003898"/>
    </source>
</evidence>
<comment type="subunit">
    <text evidence="3 9">Part of the 50S ribosomal subunit; contacts the 5S rRNA.</text>
</comment>
<dbReference type="InterPro" id="IPR057268">
    <property type="entry name" value="Ribosomal_L18"/>
</dbReference>
<dbReference type="PANTHER" id="PTHR12899:SF3">
    <property type="entry name" value="LARGE RIBOSOMAL SUBUNIT PROTEIN UL18M"/>
    <property type="match status" value="1"/>
</dbReference>
<protein>
    <recommendedName>
        <fullName evidence="8 9">Large ribosomal subunit protein uL18c</fullName>
    </recommendedName>
</protein>
<keyword evidence="10" id="KW-0150">Chloroplast</keyword>
<accession>A0A345U8J1</accession>
<dbReference type="EMBL" id="MH396012">
    <property type="protein sequence ID" value="AXI96777.1"/>
    <property type="molecule type" value="Genomic_DNA"/>
</dbReference>
<gene>
    <name evidence="9 10" type="primary">rpl18</name>
</gene>
<dbReference type="RefSeq" id="YP_009511104.1">
    <property type="nucleotide sequence ID" value="NC_039142.1"/>
</dbReference>
<evidence type="ECO:0000256" key="2">
    <source>
        <dbReference type="ARBA" id="ARBA00007116"/>
    </source>
</evidence>
<dbReference type="AlphaFoldDB" id="A0A345U8J1"/>
<evidence type="ECO:0000256" key="9">
    <source>
        <dbReference type="HAMAP-Rule" id="MF_01337"/>
    </source>
</evidence>
<dbReference type="GO" id="GO:0009507">
    <property type="term" value="C:chloroplast"/>
    <property type="evidence" value="ECO:0007669"/>
    <property type="project" value="UniProtKB-SubCell"/>
</dbReference>
<keyword evidence="4 9" id="KW-0699">rRNA-binding</keyword>
<keyword evidence="6 9" id="KW-0689">Ribosomal protein</keyword>
<dbReference type="SUPFAM" id="SSF53137">
    <property type="entry name" value="Translational machinery components"/>
    <property type="match status" value="1"/>
</dbReference>
<dbReference type="HAMAP" id="MF_01337_B">
    <property type="entry name" value="Ribosomal_uL18_B"/>
    <property type="match status" value="1"/>
</dbReference>
<dbReference type="GO" id="GO:0006412">
    <property type="term" value="P:translation"/>
    <property type="evidence" value="ECO:0007669"/>
    <property type="project" value="UniProtKB-UniRule"/>
</dbReference>
<keyword evidence="7 9" id="KW-0687">Ribonucleoprotein</keyword>
<dbReference type="Pfam" id="PF00861">
    <property type="entry name" value="Ribosomal_L18p"/>
    <property type="match status" value="1"/>
</dbReference>
<dbReference type="Gene3D" id="3.30.420.100">
    <property type="match status" value="1"/>
</dbReference>
<evidence type="ECO:0000256" key="5">
    <source>
        <dbReference type="ARBA" id="ARBA00022884"/>
    </source>
</evidence>
<keyword evidence="5 9" id="KW-0694">RNA-binding</keyword>
<evidence type="ECO:0000256" key="8">
    <source>
        <dbReference type="ARBA" id="ARBA00035303"/>
    </source>
</evidence>
<dbReference type="InterPro" id="IPR005484">
    <property type="entry name" value="Ribosomal_uL18_bac/plant/anim"/>
</dbReference>
<sequence length="105" mass="12040">MIKKIRGTNKRPRLVIFRSNKHIYAQVIDDTCNKIITSSSTVNHIFKGYHKSYNNCKSARVIGQNIAEKSKALGIHEVIFDRQNKIYHGKIKALAEAVRQEGIKF</sequence>
<evidence type="ECO:0000256" key="3">
    <source>
        <dbReference type="ARBA" id="ARBA00011505"/>
    </source>
</evidence>
<dbReference type="GO" id="GO:0022625">
    <property type="term" value="C:cytosolic large ribosomal subunit"/>
    <property type="evidence" value="ECO:0007669"/>
    <property type="project" value="TreeGrafter"/>
</dbReference>
<reference evidence="10" key="1">
    <citation type="submission" date="2018-05" db="EMBL/GenBank/DDBJ databases">
        <title>Organellar genomes of Gracilariaceae.</title>
        <authorList>
            <person name="Iha C."/>
            <person name="Oliveira M.C."/>
        </authorList>
    </citation>
    <scope>NUCLEOTIDE SEQUENCE</scope>
</reference>
<comment type="subcellular location">
    <subcellularLocation>
        <location evidence="9">Plastid</location>
        <location evidence="9">Chloroplast</location>
    </subcellularLocation>
</comment>
<evidence type="ECO:0000256" key="7">
    <source>
        <dbReference type="ARBA" id="ARBA00023274"/>
    </source>
</evidence>
<organism evidence="10">
    <name type="scientific">Hydropuntia rangiferina</name>
    <dbReference type="NCBI Taxonomy" id="338881"/>
    <lineage>
        <taxon>Eukaryota</taxon>
        <taxon>Rhodophyta</taxon>
        <taxon>Florideophyceae</taxon>
        <taxon>Rhodymeniophycidae</taxon>
        <taxon>Gracilariales</taxon>
        <taxon>Gracilariaceae</taxon>
        <taxon>Hydropuntia</taxon>
    </lineage>
</organism>
<proteinExistence type="inferred from homology"/>
<keyword evidence="10" id="KW-0934">Plastid</keyword>
<comment type="similarity">
    <text evidence="2 9">Belongs to the universal ribosomal protein uL18 family.</text>
</comment>
<dbReference type="GO" id="GO:0008097">
    <property type="term" value="F:5S rRNA binding"/>
    <property type="evidence" value="ECO:0007669"/>
    <property type="project" value="TreeGrafter"/>
</dbReference>
<dbReference type="CDD" id="cd00432">
    <property type="entry name" value="Ribosomal_L18_L5e"/>
    <property type="match status" value="1"/>
</dbReference>
<dbReference type="GO" id="GO:0003735">
    <property type="term" value="F:structural constituent of ribosome"/>
    <property type="evidence" value="ECO:0007669"/>
    <property type="project" value="InterPro"/>
</dbReference>
<comment type="function">
    <text evidence="1 9">Binds 5S rRNA, forms part of the central protuberance of the 50S subunit.</text>
</comment>
<dbReference type="NCBIfam" id="TIGR00060">
    <property type="entry name" value="L18_bact"/>
    <property type="match status" value="1"/>
</dbReference>
<name>A0A345U8J1_9FLOR</name>
<evidence type="ECO:0000256" key="6">
    <source>
        <dbReference type="ARBA" id="ARBA00022980"/>
    </source>
</evidence>
<evidence type="ECO:0000313" key="10">
    <source>
        <dbReference type="EMBL" id="AXI96777.1"/>
    </source>
</evidence>
<dbReference type="PANTHER" id="PTHR12899">
    <property type="entry name" value="39S RIBOSOMAL PROTEIN L18, MITOCHONDRIAL"/>
    <property type="match status" value="1"/>
</dbReference>
<geneLocation type="chloroplast" evidence="10"/>